<comment type="subcellular location">
    <subcellularLocation>
        <location evidence="1 9">Cell inner membrane</location>
        <topology evidence="1 9">Single-pass membrane protein</topology>
    </subcellularLocation>
</comment>
<evidence type="ECO:0000313" key="13">
    <source>
        <dbReference type="EMBL" id="PJK28626.1"/>
    </source>
</evidence>
<dbReference type="AlphaFoldDB" id="A0A2M9FYT0"/>
<dbReference type="EMBL" id="PHIG01000041">
    <property type="protein sequence ID" value="PJK28626.1"/>
    <property type="molecule type" value="Genomic_DNA"/>
</dbReference>
<dbReference type="InterPro" id="IPR050739">
    <property type="entry name" value="MFP"/>
</dbReference>
<keyword evidence="5 9" id="KW-0997">Cell inner membrane</keyword>
<dbReference type="OrthoDB" id="9810980at2"/>
<evidence type="ECO:0000256" key="6">
    <source>
        <dbReference type="ARBA" id="ARBA00022692"/>
    </source>
</evidence>
<keyword evidence="10" id="KW-0175">Coiled coil</keyword>
<dbReference type="RefSeq" id="WP_109795954.1">
    <property type="nucleotide sequence ID" value="NZ_PHIG01000041.1"/>
</dbReference>
<dbReference type="Proteomes" id="UP000229498">
    <property type="component" value="Unassembled WGS sequence"/>
</dbReference>
<comment type="caution">
    <text evidence="13">The sequence shown here is derived from an EMBL/GenBank/DDBJ whole genome shotgun (WGS) entry which is preliminary data.</text>
</comment>
<comment type="similarity">
    <text evidence="2 9">Belongs to the membrane fusion protein (MFP) (TC 8.A.1) family.</text>
</comment>
<evidence type="ECO:0000256" key="7">
    <source>
        <dbReference type="ARBA" id="ARBA00022989"/>
    </source>
</evidence>
<dbReference type="Pfam" id="PF26002">
    <property type="entry name" value="Beta-barrel_AprE"/>
    <property type="match status" value="1"/>
</dbReference>
<dbReference type="PROSITE" id="PS00543">
    <property type="entry name" value="HLYD_FAMILY"/>
    <property type="match status" value="1"/>
</dbReference>
<keyword evidence="8 9" id="KW-0472">Membrane</keyword>
<keyword evidence="14" id="KW-1185">Reference proteome</keyword>
<evidence type="ECO:0000256" key="1">
    <source>
        <dbReference type="ARBA" id="ARBA00004377"/>
    </source>
</evidence>
<evidence type="ECO:0000256" key="2">
    <source>
        <dbReference type="ARBA" id="ARBA00009477"/>
    </source>
</evidence>
<feature type="transmembrane region" description="Helical" evidence="9">
    <location>
        <begin position="21"/>
        <end position="39"/>
    </location>
</feature>
<keyword evidence="6 9" id="KW-0812">Transmembrane</keyword>
<evidence type="ECO:0000256" key="9">
    <source>
        <dbReference type="RuleBase" id="RU365093"/>
    </source>
</evidence>
<dbReference type="PANTHER" id="PTHR30386">
    <property type="entry name" value="MEMBRANE FUSION SUBUNIT OF EMRAB-TOLC MULTIDRUG EFFLUX PUMP"/>
    <property type="match status" value="1"/>
</dbReference>
<dbReference type="InterPro" id="IPR006144">
    <property type="entry name" value="Secretion_HlyD_CS"/>
</dbReference>
<evidence type="ECO:0000256" key="8">
    <source>
        <dbReference type="ARBA" id="ARBA00023136"/>
    </source>
</evidence>
<dbReference type="GO" id="GO:0005886">
    <property type="term" value="C:plasma membrane"/>
    <property type="evidence" value="ECO:0007669"/>
    <property type="project" value="UniProtKB-SubCell"/>
</dbReference>
<feature type="domain" description="AprE-like beta-barrel" evidence="12">
    <location>
        <begin position="326"/>
        <end position="415"/>
    </location>
</feature>
<dbReference type="PRINTS" id="PR01490">
    <property type="entry name" value="RTXTOXIND"/>
</dbReference>
<keyword evidence="3 9" id="KW-0813">Transport</keyword>
<reference evidence="13 14" key="1">
    <citation type="submission" date="2017-11" db="EMBL/GenBank/DDBJ databases">
        <title>Draft genome sequence of Rhizobiales bacterium SY3-13.</title>
        <authorList>
            <person name="Sun C."/>
        </authorList>
    </citation>
    <scope>NUCLEOTIDE SEQUENCE [LARGE SCALE GENOMIC DNA]</scope>
    <source>
        <strain evidence="13 14">SY3-13</strain>
    </source>
</reference>
<gene>
    <name evidence="13" type="ORF">CVT23_16050</name>
</gene>
<evidence type="ECO:0000313" key="14">
    <source>
        <dbReference type="Proteomes" id="UP000229498"/>
    </source>
</evidence>
<evidence type="ECO:0000259" key="11">
    <source>
        <dbReference type="Pfam" id="PF25994"/>
    </source>
</evidence>
<name>A0A2M9FYT0_9PROT</name>
<evidence type="ECO:0000256" key="3">
    <source>
        <dbReference type="ARBA" id="ARBA00022448"/>
    </source>
</evidence>
<dbReference type="Gene3D" id="2.40.30.170">
    <property type="match status" value="1"/>
</dbReference>
<keyword evidence="7 9" id="KW-1133">Transmembrane helix</keyword>
<evidence type="ECO:0000256" key="5">
    <source>
        <dbReference type="ARBA" id="ARBA00022519"/>
    </source>
</evidence>
<evidence type="ECO:0000256" key="10">
    <source>
        <dbReference type="SAM" id="Coils"/>
    </source>
</evidence>
<accession>A0A2M9FYT0</accession>
<proteinExistence type="inferred from homology"/>
<dbReference type="InterPro" id="IPR010129">
    <property type="entry name" value="T1SS_HlyD"/>
</dbReference>
<protein>
    <recommendedName>
        <fullName evidence="9">Membrane fusion protein (MFP) family protein</fullName>
    </recommendedName>
</protein>
<dbReference type="PANTHER" id="PTHR30386:SF26">
    <property type="entry name" value="TRANSPORT PROTEIN COMB"/>
    <property type="match status" value="1"/>
</dbReference>
<sequence length="438" mass="48642">MTTEERIERLQIRARARGWRVFALIVILLVIGFGVWAGTAQLDEVAVAPGEVKPQGKLKKIQHLEGGIVEEILVSEGQIVAANEPLIRIGLAPNQANREELLYRVDALKLSAARHRALASGQALESDKPLEFPPEAAERHPDLVAIETEAYESRRNQSRSQASLLRNQLRQRQAELAELQSKARALEGNLAVARKRFEISAGLLEKSLTPRIEHLELEAEVQDLEGRLDTTRKAIPRVNASIDEARDRIEEEELRVHAEATEALSKTEQELGRLVELLSEATDQQLRATIRSPIDGVVKNLTANTIGGVVRPGEPIMEIVPLDETLVIQAKLNPVDRGYVEVGQEARVKITAYDFFQYGALNGRVIRIGADANRLPSGEPYFDVVIETRSSFTDKSGAVLPITPGMQAAVDIHTGDRSVLTYLLKPFLRLKQEGFRER</sequence>
<dbReference type="InterPro" id="IPR058781">
    <property type="entry name" value="HH_AprE-like"/>
</dbReference>
<organism evidence="13 14">
    <name type="scientific">Minwuia thermotolerans</name>
    <dbReference type="NCBI Taxonomy" id="2056226"/>
    <lineage>
        <taxon>Bacteria</taxon>
        <taxon>Pseudomonadati</taxon>
        <taxon>Pseudomonadota</taxon>
        <taxon>Alphaproteobacteria</taxon>
        <taxon>Minwuiales</taxon>
        <taxon>Minwuiaceae</taxon>
        <taxon>Minwuia</taxon>
    </lineage>
</organism>
<dbReference type="NCBIfam" id="TIGR01843">
    <property type="entry name" value="type_I_hlyD"/>
    <property type="match status" value="1"/>
</dbReference>
<evidence type="ECO:0000256" key="4">
    <source>
        <dbReference type="ARBA" id="ARBA00022475"/>
    </source>
</evidence>
<dbReference type="GO" id="GO:0009306">
    <property type="term" value="P:protein secretion"/>
    <property type="evidence" value="ECO:0007669"/>
    <property type="project" value="InterPro"/>
</dbReference>
<feature type="coiled-coil region" evidence="10">
    <location>
        <begin position="162"/>
        <end position="284"/>
    </location>
</feature>
<dbReference type="InterPro" id="IPR058982">
    <property type="entry name" value="Beta-barrel_AprE"/>
</dbReference>
<evidence type="ECO:0000259" key="12">
    <source>
        <dbReference type="Pfam" id="PF26002"/>
    </source>
</evidence>
<dbReference type="Pfam" id="PF25994">
    <property type="entry name" value="HH_AprE"/>
    <property type="match status" value="1"/>
</dbReference>
<feature type="domain" description="AprE-like long alpha-helical hairpin" evidence="11">
    <location>
        <begin position="95"/>
        <end position="284"/>
    </location>
</feature>
<keyword evidence="4 9" id="KW-1003">Cell membrane</keyword>